<keyword evidence="1" id="KW-0472">Membrane</keyword>
<organism evidence="2 3">
    <name type="scientific">Pseudonocardia alni</name>
    <name type="common">Amycolata alni</name>
    <dbReference type="NCBI Taxonomy" id="33907"/>
    <lineage>
        <taxon>Bacteria</taxon>
        <taxon>Bacillati</taxon>
        <taxon>Actinomycetota</taxon>
        <taxon>Actinomycetes</taxon>
        <taxon>Pseudonocardiales</taxon>
        <taxon>Pseudonocardiaceae</taxon>
        <taxon>Pseudonocardia</taxon>
    </lineage>
</organism>
<dbReference type="AlphaFoldDB" id="A0A852VSM9"/>
<keyword evidence="1" id="KW-1133">Transmembrane helix</keyword>
<dbReference type="Proteomes" id="UP000549695">
    <property type="component" value="Unassembled WGS sequence"/>
</dbReference>
<dbReference type="GeneID" id="98050119"/>
<feature type="transmembrane region" description="Helical" evidence="1">
    <location>
        <begin position="105"/>
        <end position="128"/>
    </location>
</feature>
<sequence>MSAPHRHAAPDVTRSTPVLALRVLATASVVVLAWQFVTAAGLFTGGDVGPHGTGAIVLHVVTGLAAAAAVWLCVVTAGAWWPSVLAAAVFAFTFVQAWFGDIAGLIVHVPGAMALVAGSVWLVAWSFLRAG</sequence>
<evidence type="ECO:0000256" key="1">
    <source>
        <dbReference type="SAM" id="Phobius"/>
    </source>
</evidence>
<accession>A0A852VSM9</accession>
<keyword evidence="3" id="KW-1185">Reference proteome</keyword>
<dbReference type="EMBL" id="JACCCZ010000001">
    <property type="protein sequence ID" value="NYF99997.1"/>
    <property type="molecule type" value="Genomic_DNA"/>
</dbReference>
<protein>
    <submittedName>
        <fullName evidence="2">Uncharacterized protein</fullName>
    </submittedName>
</protein>
<name>A0A852VSM9_PSEA5</name>
<gene>
    <name evidence="2" type="ORF">HDA37_000283</name>
</gene>
<reference evidence="2 3" key="1">
    <citation type="submission" date="2020-07" db="EMBL/GenBank/DDBJ databases">
        <title>Sequencing the genomes of 1000 actinobacteria strains.</title>
        <authorList>
            <person name="Klenk H.-P."/>
        </authorList>
    </citation>
    <scope>NUCLEOTIDE SEQUENCE [LARGE SCALE GENOMIC DNA]</scope>
    <source>
        <strain evidence="2 3">DSM 44749</strain>
    </source>
</reference>
<feature type="transmembrane region" description="Helical" evidence="1">
    <location>
        <begin position="55"/>
        <end position="74"/>
    </location>
</feature>
<dbReference type="RefSeq" id="WP_073574993.1">
    <property type="nucleotide sequence ID" value="NZ_BAAAJZ010000011.1"/>
</dbReference>
<comment type="caution">
    <text evidence="2">The sequence shown here is derived from an EMBL/GenBank/DDBJ whole genome shotgun (WGS) entry which is preliminary data.</text>
</comment>
<keyword evidence="1" id="KW-0812">Transmembrane</keyword>
<proteinExistence type="predicted"/>
<evidence type="ECO:0000313" key="3">
    <source>
        <dbReference type="Proteomes" id="UP000549695"/>
    </source>
</evidence>
<feature type="transmembrane region" description="Helical" evidence="1">
    <location>
        <begin position="79"/>
        <end position="99"/>
    </location>
</feature>
<evidence type="ECO:0000313" key="2">
    <source>
        <dbReference type="EMBL" id="NYF99997.1"/>
    </source>
</evidence>
<feature type="transmembrane region" description="Helical" evidence="1">
    <location>
        <begin position="21"/>
        <end position="43"/>
    </location>
</feature>